<evidence type="ECO:0000259" key="10">
    <source>
        <dbReference type="PROSITE" id="PS50885"/>
    </source>
</evidence>
<keyword evidence="8" id="KW-1133">Transmembrane helix</keyword>
<comment type="subcellular location">
    <subcellularLocation>
        <location evidence="2">Membrane</location>
    </subcellularLocation>
</comment>
<dbReference type="PRINTS" id="PR00344">
    <property type="entry name" value="BCTRLSENSOR"/>
</dbReference>
<dbReference type="InterPro" id="IPR003660">
    <property type="entry name" value="HAMP_dom"/>
</dbReference>
<evidence type="ECO:0000256" key="5">
    <source>
        <dbReference type="ARBA" id="ARBA00022679"/>
    </source>
</evidence>
<dbReference type="AlphaFoldDB" id="A0A4Z0QZW1"/>
<evidence type="ECO:0000256" key="4">
    <source>
        <dbReference type="ARBA" id="ARBA00022553"/>
    </source>
</evidence>
<dbReference type="SMART" id="SM00388">
    <property type="entry name" value="HisKA"/>
    <property type="match status" value="1"/>
</dbReference>
<dbReference type="Pfam" id="PF00672">
    <property type="entry name" value="HAMP"/>
    <property type="match status" value="1"/>
</dbReference>
<dbReference type="CDD" id="cd00075">
    <property type="entry name" value="HATPase"/>
    <property type="match status" value="1"/>
</dbReference>
<dbReference type="PANTHER" id="PTHR43711">
    <property type="entry name" value="TWO-COMPONENT HISTIDINE KINASE"/>
    <property type="match status" value="1"/>
</dbReference>
<keyword evidence="8" id="KW-0812">Transmembrane</keyword>
<dbReference type="Proteomes" id="UP000298460">
    <property type="component" value="Unassembled WGS sequence"/>
</dbReference>
<dbReference type="Pfam" id="PF02518">
    <property type="entry name" value="HATPase_c"/>
    <property type="match status" value="1"/>
</dbReference>
<keyword evidence="5" id="KW-0808">Transferase</keyword>
<dbReference type="InterPro" id="IPR050736">
    <property type="entry name" value="Sensor_HK_Regulatory"/>
</dbReference>
<dbReference type="GO" id="GO:0016020">
    <property type="term" value="C:membrane"/>
    <property type="evidence" value="ECO:0007669"/>
    <property type="project" value="UniProtKB-SubCell"/>
</dbReference>
<reference evidence="11 12" key="1">
    <citation type="submission" date="2019-03" db="EMBL/GenBank/DDBJ databases">
        <title>Draft Genome Sequence of Desulfosporosinus fructosivorans Strain 63.6F, Isolated from Marine Sediment in the Baltic Sea.</title>
        <authorList>
            <person name="Hausmann B."/>
            <person name="Vandieken V."/>
            <person name="Pjevac P."/>
            <person name="Schreck K."/>
            <person name="Herbold C.W."/>
            <person name="Loy A."/>
        </authorList>
    </citation>
    <scope>NUCLEOTIDE SEQUENCE [LARGE SCALE GENOMIC DNA]</scope>
    <source>
        <strain evidence="11 12">63.6F</strain>
    </source>
</reference>
<keyword evidence="7" id="KW-0902">Two-component regulatory system</keyword>
<dbReference type="PANTHER" id="PTHR43711:SF1">
    <property type="entry name" value="HISTIDINE KINASE 1"/>
    <property type="match status" value="1"/>
</dbReference>
<dbReference type="Gene3D" id="1.10.287.130">
    <property type="match status" value="1"/>
</dbReference>
<dbReference type="EC" id="2.7.13.3" evidence="3"/>
<feature type="transmembrane region" description="Helical" evidence="8">
    <location>
        <begin position="45"/>
        <end position="67"/>
    </location>
</feature>
<dbReference type="Gene3D" id="3.30.565.10">
    <property type="entry name" value="Histidine kinase-like ATPase, C-terminal domain"/>
    <property type="match status" value="1"/>
</dbReference>
<dbReference type="InterPro" id="IPR005467">
    <property type="entry name" value="His_kinase_dom"/>
</dbReference>
<comment type="catalytic activity">
    <reaction evidence="1">
        <text>ATP + protein L-histidine = ADP + protein N-phospho-L-histidine.</text>
        <dbReference type="EC" id="2.7.13.3"/>
    </reaction>
</comment>
<dbReference type="InterPro" id="IPR004358">
    <property type="entry name" value="Sig_transdc_His_kin-like_C"/>
</dbReference>
<dbReference type="SUPFAM" id="SSF158472">
    <property type="entry name" value="HAMP domain-like"/>
    <property type="match status" value="1"/>
</dbReference>
<dbReference type="SUPFAM" id="SSF55874">
    <property type="entry name" value="ATPase domain of HSP90 chaperone/DNA topoisomerase II/histidine kinase"/>
    <property type="match status" value="1"/>
</dbReference>
<evidence type="ECO:0000313" key="12">
    <source>
        <dbReference type="Proteomes" id="UP000298460"/>
    </source>
</evidence>
<dbReference type="InterPro" id="IPR003594">
    <property type="entry name" value="HATPase_dom"/>
</dbReference>
<organism evidence="11 12">
    <name type="scientific">Desulfosporosinus fructosivorans</name>
    <dbReference type="NCBI Taxonomy" id="2018669"/>
    <lineage>
        <taxon>Bacteria</taxon>
        <taxon>Bacillati</taxon>
        <taxon>Bacillota</taxon>
        <taxon>Clostridia</taxon>
        <taxon>Eubacteriales</taxon>
        <taxon>Desulfitobacteriaceae</taxon>
        <taxon>Desulfosporosinus</taxon>
    </lineage>
</organism>
<name>A0A4Z0QZW1_9FIRM</name>
<evidence type="ECO:0000256" key="6">
    <source>
        <dbReference type="ARBA" id="ARBA00022777"/>
    </source>
</evidence>
<evidence type="ECO:0000256" key="8">
    <source>
        <dbReference type="SAM" id="Phobius"/>
    </source>
</evidence>
<dbReference type="CDD" id="cd00082">
    <property type="entry name" value="HisKA"/>
    <property type="match status" value="1"/>
</dbReference>
<dbReference type="PROSITE" id="PS50109">
    <property type="entry name" value="HIS_KIN"/>
    <property type="match status" value="1"/>
</dbReference>
<dbReference type="SMART" id="SM00387">
    <property type="entry name" value="HATPase_c"/>
    <property type="match status" value="1"/>
</dbReference>
<dbReference type="SUPFAM" id="SSF47384">
    <property type="entry name" value="Homodimeric domain of signal transducing histidine kinase"/>
    <property type="match status" value="1"/>
</dbReference>
<keyword evidence="6 11" id="KW-0418">Kinase</keyword>
<evidence type="ECO:0000256" key="2">
    <source>
        <dbReference type="ARBA" id="ARBA00004370"/>
    </source>
</evidence>
<dbReference type="InterPro" id="IPR036890">
    <property type="entry name" value="HATPase_C_sf"/>
</dbReference>
<protein>
    <recommendedName>
        <fullName evidence="3">histidine kinase</fullName>
        <ecNumber evidence="3">2.7.13.3</ecNumber>
    </recommendedName>
</protein>
<dbReference type="OrthoDB" id="9813151at2"/>
<comment type="caution">
    <text evidence="11">The sequence shown here is derived from an EMBL/GenBank/DDBJ whole genome shotgun (WGS) entry which is preliminary data.</text>
</comment>
<feature type="transmembrane region" description="Helical" evidence="8">
    <location>
        <begin position="7"/>
        <end position="33"/>
    </location>
</feature>
<feature type="domain" description="HAMP" evidence="10">
    <location>
        <begin position="69"/>
        <end position="121"/>
    </location>
</feature>
<feature type="domain" description="Histidine kinase" evidence="9">
    <location>
        <begin position="129"/>
        <end position="342"/>
    </location>
</feature>
<dbReference type="CDD" id="cd06225">
    <property type="entry name" value="HAMP"/>
    <property type="match status" value="1"/>
</dbReference>
<evidence type="ECO:0000256" key="1">
    <source>
        <dbReference type="ARBA" id="ARBA00000085"/>
    </source>
</evidence>
<dbReference type="RefSeq" id="WP_135550161.1">
    <property type="nucleotide sequence ID" value="NZ_SPQQ01000008.1"/>
</dbReference>
<dbReference type="EMBL" id="SPQQ01000008">
    <property type="protein sequence ID" value="TGE36332.1"/>
    <property type="molecule type" value="Genomic_DNA"/>
</dbReference>
<dbReference type="SMART" id="SM00304">
    <property type="entry name" value="HAMP"/>
    <property type="match status" value="1"/>
</dbReference>
<dbReference type="Pfam" id="PF00512">
    <property type="entry name" value="HisKA"/>
    <property type="match status" value="1"/>
</dbReference>
<proteinExistence type="predicted"/>
<keyword evidence="4" id="KW-0597">Phosphoprotein</keyword>
<evidence type="ECO:0000256" key="7">
    <source>
        <dbReference type="ARBA" id="ARBA00023012"/>
    </source>
</evidence>
<dbReference type="InterPro" id="IPR003661">
    <property type="entry name" value="HisK_dim/P_dom"/>
</dbReference>
<dbReference type="InterPro" id="IPR036097">
    <property type="entry name" value="HisK_dim/P_sf"/>
</dbReference>
<dbReference type="PROSITE" id="PS50885">
    <property type="entry name" value="HAMP"/>
    <property type="match status" value="1"/>
</dbReference>
<sequence length="349" mass="38841">MKKRMSLAVSLVVFVFFVMVLSVVIVGLCIYLLDSIFDISFLKSGILEFFAMLLISVSIGTSITALLSRWMVKPVRNLIEAIEDVAKGDFSVTVKGSNIPELESLAASFNKMVRELAGIEMLRVDFINNFSHEFKTPIVSIKGFAKLLKEGGLTSEEAQEYLDIIIQESQRLVDLSTYVLNLSKVENTEIISGKEVYALDEQIRRAILILEPKWSAKNLSVDVDLQSINIYNNAPLLQQIWVNLLDNAIKFTDNGGKLQVSLRRINSSIRFCLQDNGHGMDEETKQHIFDKFYQGDTSHTTIGNGLGLTLVKKIVGLCNGHIEVESSLGKGSAFTIFLPSGMPMDNRHG</sequence>
<dbReference type="GO" id="GO:0000155">
    <property type="term" value="F:phosphorelay sensor kinase activity"/>
    <property type="evidence" value="ECO:0007669"/>
    <property type="project" value="InterPro"/>
</dbReference>
<evidence type="ECO:0000259" key="9">
    <source>
        <dbReference type="PROSITE" id="PS50109"/>
    </source>
</evidence>
<evidence type="ECO:0000313" key="11">
    <source>
        <dbReference type="EMBL" id="TGE36332.1"/>
    </source>
</evidence>
<dbReference type="Gene3D" id="6.10.340.10">
    <property type="match status" value="1"/>
</dbReference>
<evidence type="ECO:0000256" key="3">
    <source>
        <dbReference type="ARBA" id="ARBA00012438"/>
    </source>
</evidence>
<accession>A0A4Z0QZW1</accession>
<keyword evidence="12" id="KW-1185">Reference proteome</keyword>
<gene>
    <name evidence="11" type="ORF">E4K67_20595</name>
</gene>
<dbReference type="FunFam" id="3.30.565.10:FF:000006">
    <property type="entry name" value="Sensor histidine kinase WalK"/>
    <property type="match status" value="1"/>
</dbReference>
<keyword evidence="8" id="KW-0472">Membrane</keyword>